<dbReference type="CTD" id="79595"/>
<dbReference type="AlphaFoldDB" id="A0A8R2D7Y8"/>
<dbReference type="GO" id="GO:0070822">
    <property type="term" value="C:Sin3-type complex"/>
    <property type="evidence" value="ECO:0007669"/>
    <property type="project" value="TreeGrafter"/>
</dbReference>
<evidence type="ECO:0000313" key="10">
    <source>
        <dbReference type="Proteomes" id="UP000007819"/>
    </source>
</evidence>
<evidence type="ECO:0000256" key="4">
    <source>
        <dbReference type="ARBA" id="ARBA00023015"/>
    </source>
</evidence>
<feature type="region of interest" description="Disordered" evidence="7">
    <location>
        <begin position="1"/>
        <end position="21"/>
    </location>
</feature>
<dbReference type="GO" id="GO:0000122">
    <property type="term" value="P:negative regulation of transcription by RNA polymerase II"/>
    <property type="evidence" value="ECO:0007669"/>
    <property type="project" value="TreeGrafter"/>
</dbReference>
<feature type="compositionally biased region" description="Polar residues" evidence="7">
    <location>
        <begin position="183"/>
        <end position="197"/>
    </location>
</feature>
<feature type="domain" description="Histone deacetylase complex subunit SAP130 C-terminal" evidence="8">
    <location>
        <begin position="691"/>
        <end position="829"/>
    </location>
</feature>
<keyword evidence="4" id="KW-0805">Transcription regulation</keyword>
<comment type="similarity">
    <text evidence="2">Belongs to the SAP130 family.</text>
</comment>
<evidence type="ECO:0000313" key="9">
    <source>
        <dbReference type="EnsemblMetazoa" id="XP_016664578.1"/>
    </source>
</evidence>
<proteinExistence type="inferred from homology"/>
<keyword evidence="3" id="KW-0678">Repressor</keyword>
<dbReference type="PANTHER" id="PTHR13497">
    <property type="entry name" value="HISTONE DEACETYLASE COMPLEX SUBUNIT SAP130"/>
    <property type="match status" value="1"/>
</dbReference>
<dbReference type="EnsemblMetazoa" id="XM_016809089.2">
    <property type="protein sequence ID" value="XP_016664578.1"/>
    <property type="gene ID" value="LOC100162345"/>
</dbReference>
<feature type="compositionally biased region" description="Polar residues" evidence="7">
    <location>
        <begin position="1"/>
        <end position="10"/>
    </location>
</feature>
<evidence type="ECO:0000256" key="3">
    <source>
        <dbReference type="ARBA" id="ARBA00022491"/>
    </source>
</evidence>
<dbReference type="OrthoDB" id="10048604at2759"/>
<dbReference type="InterPro" id="IPR031963">
    <property type="entry name" value="SAP130_C"/>
</dbReference>
<evidence type="ECO:0000256" key="5">
    <source>
        <dbReference type="ARBA" id="ARBA00023163"/>
    </source>
</evidence>
<dbReference type="KEGG" id="api:100162345"/>
<evidence type="ECO:0000256" key="2">
    <source>
        <dbReference type="ARBA" id="ARBA00007859"/>
    </source>
</evidence>
<evidence type="ECO:0000256" key="7">
    <source>
        <dbReference type="SAM" id="MobiDB-lite"/>
    </source>
</evidence>
<reference evidence="9" key="2">
    <citation type="submission" date="2022-06" db="UniProtKB">
        <authorList>
            <consortium name="EnsemblMetazoa"/>
        </authorList>
    </citation>
    <scope>IDENTIFICATION</scope>
</reference>
<sequence>MMDLSINNHNSKNEELNHNIDFPSRTASDSLAINNRPKLSTIKTVQQIRPFNYLFQPVDPHQFSSHNNNGICVKVIEYVLETEKRRLTDQISENTHGANFSECSIDKYAPVNYGTITKNNQISIPSGPNIQHTPETRPSIIITNNGAKRKCIPSVPTSKLTPENMAMLKKSGRIYKINKTSEPVESMSNNEQNGFPQTSNSNSENYTSSFAKYMPKTHDTQLMPNPRQFENREETEIVNHPTYDTPMVSSFQFTNEAENHYFTFQEASESIPPAYRMCNPSSHNLPLTQFSPIGNSIKPGIPKLSAHEVVDEHGICPVILHPNKQLSSQVQMKSDALIKTIGFAPARSQMTAQAQSRIVTTSLQRSIMESQNVSPLIITPSSHVIHSANEIVPAKIVPIPSAPAVSHFSVINKTGSYDNIPEYTGIRQSLVSGTPPVYTQSDFARFPPKSYHHKNAVVNPAVIHGPIPGNIDEPCINIPNSQHVFKPIISPRPSILRKRDADGVLRAQKNLIPILTKPDIEECHNMDDTSLNRNGYSESGLQIESIMVPQIPEVRLLPQIAALARQSHIMVEISPRKKPRKQLLPVNQEDSPFKIVGDDMEYVDEKLLKIDKSDDFPEDDLICNDDLIDGDAEDEAEDDLDDMDVDDDCPADDDYDDDDDDFGNDFGDDFDYVKSDKTFFEDVKTSVEVSDESSACIKPKNKRPTLLGSYKNTWRGHTHHFQRYTDFKIKETKKQLADMQQAKKWTSDSISGWRVRHLLNQFDGMINIEEEIIGKMTELISEFEANIKDTRTCHTIVELIKDNIQRSKVSKSQLEEIRQQLKKIFDYKTLIDDVVDKHCPKDLKKKYAKVLTISKS</sequence>
<name>A0A8R2D7Y8_ACYPI</name>
<evidence type="ECO:0000256" key="6">
    <source>
        <dbReference type="ARBA" id="ARBA00023242"/>
    </source>
</evidence>
<accession>A0A8R2D7Y8</accession>
<reference evidence="10" key="1">
    <citation type="submission" date="2010-06" db="EMBL/GenBank/DDBJ databases">
        <authorList>
            <person name="Jiang H."/>
            <person name="Abraham K."/>
            <person name="Ali S."/>
            <person name="Alsbrooks S.L."/>
            <person name="Anim B.N."/>
            <person name="Anosike U.S."/>
            <person name="Attaway T."/>
            <person name="Bandaranaike D.P."/>
            <person name="Battles P.K."/>
            <person name="Bell S.N."/>
            <person name="Bell A.V."/>
            <person name="Beltran B."/>
            <person name="Bickham C."/>
            <person name="Bustamante Y."/>
            <person name="Caleb T."/>
            <person name="Canada A."/>
            <person name="Cardenas V."/>
            <person name="Carter K."/>
            <person name="Chacko J."/>
            <person name="Chandrabose M.N."/>
            <person name="Chavez D."/>
            <person name="Chavez A."/>
            <person name="Chen L."/>
            <person name="Chu H.-S."/>
            <person name="Claassen K.J."/>
            <person name="Cockrell R."/>
            <person name="Collins M."/>
            <person name="Cooper J.A."/>
            <person name="Cree A."/>
            <person name="Curry S.M."/>
            <person name="Da Y."/>
            <person name="Dao M.D."/>
            <person name="Das B."/>
            <person name="Davila M.-L."/>
            <person name="Davy-Carroll L."/>
            <person name="Denson S."/>
            <person name="Dinh H."/>
            <person name="Ebong V.E."/>
            <person name="Edwards J.R."/>
            <person name="Egan A."/>
            <person name="El-Daye J."/>
            <person name="Escobedo L."/>
            <person name="Fernandez S."/>
            <person name="Fernando P.R."/>
            <person name="Flagg N."/>
            <person name="Forbes L.D."/>
            <person name="Fowler R.G."/>
            <person name="Fu Q."/>
            <person name="Gabisi R.A."/>
            <person name="Ganer J."/>
            <person name="Garbino Pronczuk A."/>
            <person name="Garcia R.M."/>
            <person name="Garner T."/>
            <person name="Garrett T.E."/>
            <person name="Gonzalez D.A."/>
            <person name="Hamid H."/>
            <person name="Hawkins E.S."/>
            <person name="Hirani K."/>
            <person name="Hogues M.E."/>
            <person name="Hollins B."/>
            <person name="Hsiao C.-H."/>
            <person name="Jabil R."/>
            <person name="James M.L."/>
            <person name="Jhangiani S.N."/>
            <person name="Johnson B."/>
            <person name="Johnson Q."/>
            <person name="Joshi V."/>
            <person name="Kalu J.B."/>
            <person name="Kam C."/>
            <person name="Kashfia A."/>
            <person name="Keebler J."/>
            <person name="Kisamo H."/>
            <person name="Kovar C.L."/>
            <person name="Lago L.A."/>
            <person name="Lai C.-Y."/>
            <person name="Laidlaw J."/>
            <person name="Lara F."/>
            <person name="Le T.-K."/>
            <person name="Lee S.L."/>
            <person name="Legall F.H."/>
            <person name="Lemon S.J."/>
            <person name="Lewis L.R."/>
            <person name="Li B."/>
            <person name="Liu Y."/>
            <person name="Liu Y.-S."/>
            <person name="Lopez J."/>
            <person name="Lozado R.J."/>
            <person name="Lu J."/>
            <person name="Madu R.C."/>
            <person name="Maheshwari M."/>
            <person name="Maheshwari R."/>
            <person name="Malloy K."/>
            <person name="Martinez E."/>
            <person name="Mathew T."/>
            <person name="Mercado I.C."/>
            <person name="Mercado C."/>
            <person name="Meyer B."/>
            <person name="Montgomery K."/>
            <person name="Morgan M.B."/>
            <person name="Munidasa M."/>
            <person name="Nazareth L.V."/>
            <person name="Nelson J."/>
            <person name="Ng B.M."/>
            <person name="Nguyen N.B."/>
            <person name="Nguyen P.Q."/>
            <person name="Nguyen T."/>
            <person name="Obregon M."/>
            <person name="Okwuonu G.O."/>
            <person name="Onwere C.G."/>
            <person name="Orozco G."/>
            <person name="Parra A."/>
            <person name="Patel S."/>
            <person name="Patil S."/>
            <person name="Perez A."/>
            <person name="Perez Y."/>
            <person name="Pham C."/>
            <person name="Primus E.L."/>
            <person name="Pu L.-L."/>
            <person name="Puazo M."/>
            <person name="Qin X."/>
            <person name="Quiroz J.B."/>
            <person name="Reese J."/>
            <person name="Richards S."/>
            <person name="Rives C.M."/>
            <person name="Robberts R."/>
            <person name="Ruiz S.J."/>
            <person name="Ruiz M.J."/>
            <person name="Santibanez J."/>
            <person name="Schneider B.W."/>
            <person name="Sisson I."/>
            <person name="Smith M."/>
            <person name="Sodergren E."/>
            <person name="Song X.-Z."/>
            <person name="Song B.B."/>
            <person name="Summersgill H."/>
            <person name="Thelus R."/>
            <person name="Thornton R.D."/>
            <person name="Trejos Z.Y."/>
            <person name="Usmani K."/>
            <person name="Vattathil S."/>
            <person name="Villasana D."/>
            <person name="Walker D.L."/>
            <person name="Wang S."/>
            <person name="Wang K."/>
            <person name="White C.S."/>
            <person name="Williams A.C."/>
            <person name="Williamson J."/>
            <person name="Wilson K."/>
            <person name="Woghiren I.O."/>
            <person name="Woodworth J.R."/>
            <person name="Worley K.C."/>
            <person name="Wright R.A."/>
            <person name="Wu W."/>
            <person name="Young L."/>
            <person name="Zhang L."/>
            <person name="Zhang J."/>
            <person name="Zhu Y."/>
            <person name="Muzny D.M."/>
            <person name="Weinstock G."/>
            <person name="Gibbs R.A."/>
        </authorList>
    </citation>
    <scope>NUCLEOTIDE SEQUENCE [LARGE SCALE GENOMIC DNA]</scope>
    <source>
        <strain evidence="10">LSR1</strain>
    </source>
</reference>
<evidence type="ECO:0000256" key="1">
    <source>
        <dbReference type="ARBA" id="ARBA00004123"/>
    </source>
</evidence>
<feature type="region of interest" description="Disordered" evidence="7">
    <location>
        <begin position="183"/>
        <end position="202"/>
    </location>
</feature>
<comment type="subcellular location">
    <subcellularLocation>
        <location evidence="1">Nucleus</location>
    </subcellularLocation>
</comment>
<dbReference type="PANTHER" id="PTHR13497:SF3">
    <property type="entry name" value="HISTONE DEACETYLASE COMPLEX SUBUNIT SAP130"/>
    <property type="match status" value="1"/>
</dbReference>
<keyword evidence="5" id="KW-0804">Transcription</keyword>
<keyword evidence="10" id="KW-1185">Reference proteome</keyword>
<dbReference type="Proteomes" id="UP000007819">
    <property type="component" value="Chromosome X"/>
</dbReference>
<dbReference type="RefSeq" id="XP_016664578.1">
    <property type="nucleotide sequence ID" value="XM_016809089.1"/>
</dbReference>
<protein>
    <recommendedName>
        <fullName evidence="8">Histone deacetylase complex subunit SAP130 C-terminal domain-containing protein</fullName>
    </recommendedName>
</protein>
<evidence type="ECO:0000259" key="8">
    <source>
        <dbReference type="Pfam" id="PF16014"/>
    </source>
</evidence>
<organism evidence="9 10">
    <name type="scientific">Acyrthosiphon pisum</name>
    <name type="common">Pea aphid</name>
    <dbReference type="NCBI Taxonomy" id="7029"/>
    <lineage>
        <taxon>Eukaryota</taxon>
        <taxon>Metazoa</taxon>
        <taxon>Ecdysozoa</taxon>
        <taxon>Arthropoda</taxon>
        <taxon>Hexapoda</taxon>
        <taxon>Insecta</taxon>
        <taxon>Pterygota</taxon>
        <taxon>Neoptera</taxon>
        <taxon>Paraneoptera</taxon>
        <taxon>Hemiptera</taxon>
        <taxon>Sternorrhyncha</taxon>
        <taxon>Aphidomorpha</taxon>
        <taxon>Aphidoidea</taxon>
        <taxon>Aphididae</taxon>
        <taxon>Macrosiphini</taxon>
        <taxon>Acyrthosiphon</taxon>
    </lineage>
</organism>
<dbReference type="GeneID" id="100162345"/>
<feature type="region of interest" description="Disordered" evidence="7">
    <location>
        <begin position="635"/>
        <end position="658"/>
    </location>
</feature>
<dbReference type="Pfam" id="PF16014">
    <property type="entry name" value="SAP130_C"/>
    <property type="match status" value="1"/>
</dbReference>
<keyword evidence="6" id="KW-0539">Nucleus</keyword>
<dbReference type="InterPro" id="IPR024137">
    <property type="entry name" value="His_deAcase_cplx_SAP130"/>
</dbReference>